<dbReference type="AlphaFoldDB" id="A0A135URD1"/>
<proteinExistence type="predicted"/>
<dbReference type="EMBL" id="JFFI01001136">
    <property type="protein sequence ID" value="KXH62965.1"/>
    <property type="molecule type" value="Genomic_DNA"/>
</dbReference>
<sequence>MLIDELDEALVEETLVIGSRVFASIVLDGVEDVILEVPGDVLEVDIEGTPVLPSEMLAEVDNTCKVEVDESESELEDELVKETLVLDSKVFGSTALVVLDDEALGLVEEALESDSDVEELVEIEVDDVGWGLVDVELEIETAAVGVVSIYTVPGCSSCGWTMLIVVAPPLRVLVPPYGRVTVTNCARLPTTMVPA</sequence>
<reference evidence="1 2" key="1">
    <citation type="submission" date="2014-02" db="EMBL/GenBank/DDBJ databases">
        <title>The genome sequence of Colletotrichum salicis CBS 607.94.</title>
        <authorList>
            <person name="Baroncelli R."/>
            <person name="Thon M.R."/>
        </authorList>
    </citation>
    <scope>NUCLEOTIDE SEQUENCE [LARGE SCALE GENOMIC DNA]</scope>
    <source>
        <strain evidence="1 2">CBS 607.94</strain>
    </source>
</reference>
<evidence type="ECO:0000313" key="2">
    <source>
        <dbReference type="Proteomes" id="UP000070121"/>
    </source>
</evidence>
<comment type="caution">
    <text evidence="1">The sequence shown here is derived from an EMBL/GenBank/DDBJ whole genome shotgun (WGS) entry which is preliminary data.</text>
</comment>
<gene>
    <name evidence="1" type="ORF">CSAL01_03915</name>
</gene>
<organism evidence="1 2">
    <name type="scientific">Colletotrichum salicis</name>
    <dbReference type="NCBI Taxonomy" id="1209931"/>
    <lineage>
        <taxon>Eukaryota</taxon>
        <taxon>Fungi</taxon>
        <taxon>Dikarya</taxon>
        <taxon>Ascomycota</taxon>
        <taxon>Pezizomycotina</taxon>
        <taxon>Sordariomycetes</taxon>
        <taxon>Hypocreomycetidae</taxon>
        <taxon>Glomerellales</taxon>
        <taxon>Glomerellaceae</taxon>
        <taxon>Colletotrichum</taxon>
        <taxon>Colletotrichum acutatum species complex</taxon>
    </lineage>
</organism>
<dbReference type="Proteomes" id="UP000070121">
    <property type="component" value="Unassembled WGS sequence"/>
</dbReference>
<accession>A0A135URD1</accession>
<evidence type="ECO:0000313" key="1">
    <source>
        <dbReference type="EMBL" id="KXH62965.1"/>
    </source>
</evidence>
<keyword evidence="2" id="KW-1185">Reference proteome</keyword>
<name>A0A135URD1_9PEZI</name>
<protein>
    <submittedName>
        <fullName evidence="1">Uncharacterized protein</fullName>
    </submittedName>
</protein>